<dbReference type="AlphaFoldDB" id="A0AAV1CZB0"/>
<dbReference type="Pfam" id="PF03357">
    <property type="entry name" value="Snf7"/>
    <property type="match status" value="1"/>
</dbReference>
<evidence type="ECO:0000256" key="1">
    <source>
        <dbReference type="SAM" id="Coils"/>
    </source>
</evidence>
<name>A0AAV1CZB0_OLDCO</name>
<evidence type="ECO:0000313" key="3">
    <source>
        <dbReference type="EMBL" id="CAI9100681.1"/>
    </source>
</evidence>
<dbReference type="Proteomes" id="UP001161247">
    <property type="component" value="Chromosome 3"/>
</dbReference>
<keyword evidence="1" id="KW-0175">Coiled coil</keyword>
<accession>A0AAV1CZB0</accession>
<reference evidence="3" key="1">
    <citation type="submission" date="2023-03" db="EMBL/GenBank/DDBJ databases">
        <authorList>
            <person name="Julca I."/>
        </authorList>
    </citation>
    <scope>NUCLEOTIDE SEQUENCE</scope>
</reference>
<organism evidence="3 4">
    <name type="scientific">Oldenlandia corymbosa var. corymbosa</name>
    <dbReference type="NCBI Taxonomy" id="529605"/>
    <lineage>
        <taxon>Eukaryota</taxon>
        <taxon>Viridiplantae</taxon>
        <taxon>Streptophyta</taxon>
        <taxon>Embryophyta</taxon>
        <taxon>Tracheophyta</taxon>
        <taxon>Spermatophyta</taxon>
        <taxon>Magnoliopsida</taxon>
        <taxon>eudicotyledons</taxon>
        <taxon>Gunneridae</taxon>
        <taxon>Pentapetalae</taxon>
        <taxon>asterids</taxon>
        <taxon>lamiids</taxon>
        <taxon>Gentianales</taxon>
        <taxon>Rubiaceae</taxon>
        <taxon>Rubioideae</taxon>
        <taxon>Spermacoceae</taxon>
        <taxon>Hedyotis-Oldenlandia complex</taxon>
        <taxon>Oldenlandia</taxon>
    </lineage>
</organism>
<dbReference type="InterPro" id="IPR005024">
    <property type="entry name" value="Snf7_fam"/>
</dbReference>
<evidence type="ECO:0000313" key="4">
    <source>
        <dbReference type="Proteomes" id="UP001161247"/>
    </source>
</evidence>
<gene>
    <name evidence="3" type="ORF">OLC1_LOCUS10445</name>
</gene>
<dbReference type="EMBL" id="OX459120">
    <property type="protein sequence ID" value="CAI9100681.1"/>
    <property type="molecule type" value="Genomic_DNA"/>
</dbReference>
<evidence type="ECO:0000256" key="2">
    <source>
        <dbReference type="SAM" id="MobiDB-lite"/>
    </source>
</evidence>
<sequence>MSFLFGKKKTPAELLRENKRMLDRSIRDIERERQGLQTQEKKLIAEIKKSAKQGQMGAVRVMAKDLIRTRHQIEKFYKLKSQLQGVSLRIQTLKSTQAMGEAMKGVTKAMGQMNRQMNLPALQKIMQEFEKQNEKMEMVSEVMGDAIDDALEGDEEEEETEDLVNQVLDEIGIDINSEVLQCSLLLTFMFINVLAFLFSMKYKENNHSLFPNTQLVNAPSSAVAAPAAKTKVPQAESAANDDNGIDSELQARLDNLRKM</sequence>
<protein>
    <submittedName>
        <fullName evidence="3">OLC1v1037835C4</fullName>
    </submittedName>
</protein>
<feature type="coiled-coil region" evidence="1">
    <location>
        <begin position="12"/>
        <end position="46"/>
    </location>
</feature>
<dbReference type="GO" id="GO:0007034">
    <property type="term" value="P:vacuolar transport"/>
    <property type="evidence" value="ECO:0007669"/>
    <property type="project" value="InterPro"/>
</dbReference>
<proteinExistence type="predicted"/>
<keyword evidence="4" id="KW-1185">Reference proteome</keyword>
<dbReference type="Gene3D" id="6.10.140.1230">
    <property type="match status" value="1"/>
</dbReference>
<dbReference type="PANTHER" id="PTHR10476">
    <property type="entry name" value="CHARGED MULTIVESICULAR BODY PROTEIN"/>
    <property type="match status" value="1"/>
</dbReference>
<feature type="region of interest" description="Disordered" evidence="2">
    <location>
        <begin position="228"/>
        <end position="247"/>
    </location>
</feature>